<keyword evidence="4" id="KW-1185">Reference proteome</keyword>
<feature type="compositionally biased region" description="Low complexity" evidence="1">
    <location>
        <begin position="217"/>
        <end position="229"/>
    </location>
</feature>
<dbReference type="AlphaFoldDB" id="A0A163JZ90"/>
<dbReference type="InterPro" id="IPR036361">
    <property type="entry name" value="SAP_dom_sf"/>
</dbReference>
<feature type="region of interest" description="Disordered" evidence="1">
    <location>
        <begin position="296"/>
        <end position="345"/>
    </location>
</feature>
<feature type="compositionally biased region" description="Polar residues" evidence="1">
    <location>
        <begin position="595"/>
        <end position="620"/>
    </location>
</feature>
<gene>
    <name evidence="3" type="primary">ABSGL_09981.1 scaffold 11783</name>
</gene>
<feature type="compositionally biased region" description="Polar residues" evidence="1">
    <location>
        <begin position="259"/>
        <end position="274"/>
    </location>
</feature>
<evidence type="ECO:0000259" key="2">
    <source>
        <dbReference type="PROSITE" id="PS50800"/>
    </source>
</evidence>
<dbReference type="STRING" id="4829.A0A163JZ90"/>
<feature type="region of interest" description="Disordered" evidence="1">
    <location>
        <begin position="206"/>
        <end position="282"/>
    </location>
</feature>
<reference evidence="3" key="1">
    <citation type="submission" date="2016-04" db="EMBL/GenBank/DDBJ databases">
        <authorList>
            <person name="Evans L.H."/>
            <person name="Alamgir A."/>
            <person name="Owens N."/>
            <person name="Weber N.D."/>
            <person name="Virtaneva K."/>
            <person name="Barbian K."/>
            <person name="Babar A."/>
            <person name="Rosenke K."/>
        </authorList>
    </citation>
    <scope>NUCLEOTIDE SEQUENCE [LARGE SCALE GENOMIC DNA]</scope>
    <source>
        <strain evidence="3">CBS 101.48</strain>
    </source>
</reference>
<dbReference type="EMBL" id="LT554349">
    <property type="protein sequence ID" value="SAM04121.1"/>
    <property type="molecule type" value="Genomic_DNA"/>
</dbReference>
<feature type="compositionally biased region" description="Low complexity" evidence="1">
    <location>
        <begin position="546"/>
        <end position="570"/>
    </location>
</feature>
<organism evidence="3">
    <name type="scientific">Absidia glauca</name>
    <name type="common">Pin mould</name>
    <dbReference type="NCBI Taxonomy" id="4829"/>
    <lineage>
        <taxon>Eukaryota</taxon>
        <taxon>Fungi</taxon>
        <taxon>Fungi incertae sedis</taxon>
        <taxon>Mucoromycota</taxon>
        <taxon>Mucoromycotina</taxon>
        <taxon>Mucoromycetes</taxon>
        <taxon>Mucorales</taxon>
        <taxon>Cunninghamellaceae</taxon>
        <taxon>Absidia</taxon>
    </lineage>
</organism>
<feature type="domain" description="SAP" evidence="2">
    <location>
        <begin position="463"/>
        <end position="497"/>
    </location>
</feature>
<feature type="region of interest" description="Disordered" evidence="1">
    <location>
        <begin position="1"/>
        <end position="40"/>
    </location>
</feature>
<feature type="region of interest" description="Disordered" evidence="1">
    <location>
        <begin position="740"/>
        <end position="760"/>
    </location>
</feature>
<feature type="region of interest" description="Disordered" evidence="1">
    <location>
        <begin position="506"/>
        <end position="634"/>
    </location>
</feature>
<feature type="compositionally biased region" description="Low complexity" evidence="1">
    <location>
        <begin position="302"/>
        <end position="317"/>
    </location>
</feature>
<sequence length="760" mass="83354">MYYFDNTDKSTAPSSHTTPNTHSNGNDSNGNHRFDNGHNDYAYSQSFTSSSFHQPHSLDDSYSFLNWGHDSHSSLPPSAFLQDAPSSSLGQDSFLAQGLEGIYGSSFGDNMQHDQGQMFLPLASNSYDEQQQPGSTDIFSSLTDQEKQAILMSDPNFIRQQHLLQNNIKMKMEMEEQQGDAQQEDIIGHHADSPMRSNLTALFDHQSSTDRPLYPAQSSSQPQKSPLSIKSRKETNRRSQPGNGARGNHRLNPIPINAGSASTSGPVTKHSSVPTEIDHQRRFNELQARFRVNYGRKPTTASSSSSIPSPSQQQQQHSLHHDLSSSYSGGFGTSRNSHDFLQNNNNNGAASAAAFGSSMPTSMEKSHMELALAHARGTTDKDTAHYNSVTKPSALSASTIPVKGITIPKDTTSSASMKQAASSFPTRTMPIQIHRVHRTNVSQPIDAEQQQKRLDDQLVKTNFDDITVSELKEMLRQRGKPATGKKAILLQRLADERDIIHAVRSGKLLNRHSQPPPPTTPLISADPSSLDNSRVMIGASSQQQHSLDSPSSVPNSSMFSSSSPGSVTLSLNRSIADMHIGSPPMPQQHSRRYSPYNTPGSPRASPQMQATHHAYSSSMPTHYHTPSLSSSPTIPPDAMMMPASSRNMRFYNQNWNGRPRSYAPFTSSALATPDRDNDDDPFDRMMAARDTPLQQDQPLYDNLYQNSMDTGTDAWANHASAGEASLNAILQGKCESWYDKDGQGGEKEGVTARSSIKVVT</sequence>
<dbReference type="Gene3D" id="1.10.720.30">
    <property type="entry name" value="SAP domain"/>
    <property type="match status" value="1"/>
</dbReference>
<feature type="compositionally biased region" description="Polar residues" evidence="1">
    <location>
        <begin position="9"/>
        <end position="29"/>
    </location>
</feature>
<evidence type="ECO:0000256" key="1">
    <source>
        <dbReference type="SAM" id="MobiDB-lite"/>
    </source>
</evidence>
<name>A0A163JZ90_ABSGL</name>
<accession>A0A163JZ90</accession>
<proteinExistence type="predicted"/>
<dbReference type="Proteomes" id="UP000078561">
    <property type="component" value="Unassembled WGS sequence"/>
</dbReference>
<dbReference type="InParanoid" id="A0A163JZ90"/>
<dbReference type="PROSITE" id="PS50800">
    <property type="entry name" value="SAP"/>
    <property type="match status" value="1"/>
</dbReference>
<dbReference type="SUPFAM" id="SSF68906">
    <property type="entry name" value="SAP domain"/>
    <property type="match status" value="1"/>
</dbReference>
<dbReference type="OrthoDB" id="445357at2759"/>
<feature type="compositionally biased region" description="Polar residues" evidence="1">
    <location>
        <begin position="333"/>
        <end position="342"/>
    </location>
</feature>
<dbReference type="Pfam" id="PF02037">
    <property type="entry name" value="SAP"/>
    <property type="match status" value="1"/>
</dbReference>
<dbReference type="OMA" id="QATHHAY"/>
<feature type="compositionally biased region" description="Basic and acidic residues" evidence="1">
    <location>
        <begin position="740"/>
        <end position="750"/>
    </location>
</feature>
<evidence type="ECO:0000313" key="4">
    <source>
        <dbReference type="Proteomes" id="UP000078561"/>
    </source>
</evidence>
<protein>
    <recommendedName>
        <fullName evidence="2">SAP domain-containing protein</fullName>
    </recommendedName>
</protein>
<dbReference type="InterPro" id="IPR003034">
    <property type="entry name" value="SAP_dom"/>
</dbReference>
<evidence type="ECO:0000313" key="3">
    <source>
        <dbReference type="EMBL" id="SAM04121.1"/>
    </source>
</evidence>